<evidence type="ECO:0000256" key="2">
    <source>
        <dbReference type="ARBA" id="ARBA00022679"/>
    </source>
</evidence>
<protein>
    <recommendedName>
        <fullName evidence="3">Methyltransferase domain-containing protein</fullName>
    </recommendedName>
</protein>
<dbReference type="GO" id="GO:0032259">
    <property type="term" value="P:methylation"/>
    <property type="evidence" value="ECO:0007669"/>
    <property type="project" value="UniProtKB-KW"/>
</dbReference>
<feature type="domain" description="Methyltransferase" evidence="3">
    <location>
        <begin position="48"/>
        <end position="138"/>
    </location>
</feature>
<sequence>MVNEISEVSRAYSGRAAEYIDLVGSMSAVHPSDLQIVSTWAQTVDGEIIDAGCGPGQWTNFFVEEGLTARGVDAVPEFIAHARSTHPEVSYTLGNLDALDAAAGSVGGVLAWFSLIHREPETVGVALREFGRALKPGGTVLIGFFEGPVVEQFAHKVTSAYRCSVDDLSAELTQAGFEVVESYVRKTTGQRSHASIIARVSALDR</sequence>
<keyword evidence="5" id="KW-1185">Reference proteome</keyword>
<evidence type="ECO:0000313" key="5">
    <source>
        <dbReference type="Proteomes" id="UP000598775"/>
    </source>
</evidence>
<dbReference type="InterPro" id="IPR041698">
    <property type="entry name" value="Methyltransf_25"/>
</dbReference>
<dbReference type="EMBL" id="BMGP01000003">
    <property type="protein sequence ID" value="GGF27884.1"/>
    <property type="molecule type" value="Genomic_DNA"/>
</dbReference>
<evidence type="ECO:0000313" key="4">
    <source>
        <dbReference type="EMBL" id="GGF27884.1"/>
    </source>
</evidence>
<dbReference type="PANTHER" id="PTHR43861:SF1">
    <property type="entry name" value="TRANS-ACONITATE 2-METHYLTRANSFERASE"/>
    <property type="match status" value="1"/>
</dbReference>
<keyword evidence="1" id="KW-0489">Methyltransferase</keyword>
<dbReference type="GO" id="GO:0008168">
    <property type="term" value="F:methyltransferase activity"/>
    <property type="evidence" value="ECO:0007669"/>
    <property type="project" value="UniProtKB-KW"/>
</dbReference>
<dbReference type="PANTHER" id="PTHR43861">
    <property type="entry name" value="TRANS-ACONITATE 2-METHYLTRANSFERASE-RELATED"/>
    <property type="match status" value="1"/>
</dbReference>
<organism evidence="4 5">
    <name type="scientific">Subtercola lobariae</name>
    <dbReference type="NCBI Taxonomy" id="1588641"/>
    <lineage>
        <taxon>Bacteria</taxon>
        <taxon>Bacillati</taxon>
        <taxon>Actinomycetota</taxon>
        <taxon>Actinomycetes</taxon>
        <taxon>Micrococcales</taxon>
        <taxon>Microbacteriaceae</taxon>
        <taxon>Subtercola</taxon>
    </lineage>
</organism>
<proteinExistence type="predicted"/>
<accession>A0A917EX71</accession>
<evidence type="ECO:0000259" key="3">
    <source>
        <dbReference type="Pfam" id="PF13649"/>
    </source>
</evidence>
<dbReference type="SUPFAM" id="SSF53335">
    <property type="entry name" value="S-adenosyl-L-methionine-dependent methyltransferases"/>
    <property type="match status" value="1"/>
</dbReference>
<gene>
    <name evidence="4" type="ORF">GCM10011399_21470</name>
</gene>
<dbReference type="InterPro" id="IPR029063">
    <property type="entry name" value="SAM-dependent_MTases_sf"/>
</dbReference>
<evidence type="ECO:0000256" key="1">
    <source>
        <dbReference type="ARBA" id="ARBA00022603"/>
    </source>
</evidence>
<dbReference type="Proteomes" id="UP000598775">
    <property type="component" value="Unassembled WGS sequence"/>
</dbReference>
<comment type="caution">
    <text evidence="4">The sequence shown here is derived from an EMBL/GenBank/DDBJ whole genome shotgun (WGS) entry which is preliminary data.</text>
</comment>
<dbReference type="Gene3D" id="3.40.50.150">
    <property type="entry name" value="Vaccinia Virus protein VP39"/>
    <property type="match status" value="1"/>
</dbReference>
<keyword evidence="2" id="KW-0808">Transferase</keyword>
<dbReference type="RefSeq" id="WP_229715234.1">
    <property type="nucleotide sequence ID" value="NZ_BMGP01000003.1"/>
</dbReference>
<reference evidence="4 5" key="1">
    <citation type="journal article" date="2014" name="Int. J. Syst. Evol. Microbiol.">
        <title>Complete genome sequence of Corynebacterium casei LMG S-19264T (=DSM 44701T), isolated from a smear-ripened cheese.</title>
        <authorList>
            <consortium name="US DOE Joint Genome Institute (JGI-PGF)"/>
            <person name="Walter F."/>
            <person name="Albersmeier A."/>
            <person name="Kalinowski J."/>
            <person name="Ruckert C."/>
        </authorList>
    </citation>
    <scope>NUCLEOTIDE SEQUENCE [LARGE SCALE GENOMIC DNA]</scope>
    <source>
        <strain evidence="4 5">CGMCC 1.12976</strain>
    </source>
</reference>
<dbReference type="AlphaFoldDB" id="A0A917EX71"/>
<name>A0A917EX71_9MICO</name>
<dbReference type="CDD" id="cd02440">
    <property type="entry name" value="AdoMet_MTases"/>
    <property type="match status" value="1"/>
</dbReference>
<dbReference type="Pfam" id="PF13649">
    <property type="entry name" value="Methyltransf_25"/>
    <property type="match status" value="1"/>
</dbReference>